<evidence type="ECO:0000313" key="1">
    <source>
        <dbReference type="EMBL" id="CAG8747152.1"/>
    </source>
</evidence>
<comment type="caution">
    <text evidence="1">The sequence shown here is derived from an EMBL/GenBank/DDBJ whole genome shotgun (WGS) entry which is preliminary data.</text>
</comment>
<evidence type="ECO:0000313" key="2">
    <source>
        <dbReference type="Proteomes" id="UP000789759"/>
    </source>
</evidence>
<sequence length="87" mass="10122">SYNSFVEDFVDAPAILIKELIPSTKVYYLMSDHKNLIAETKSLQIHVEYLITESNKERPNYTSIVLNHIKELDDITINFTFSDASYY</sequence>
<reference evidence="1" key="1">
    <citation type="submission" date="2021-06" db="EMBL/GenBank/DDBJ databases">
        <authorList>
            <person name="Kallberg Y."/>
            <person name="Tangrot J."/>
            <person name="Rosling A."/>
        </authorList>
    </citation>
    <scope>NUCLEOTIDE SEQUENCE</scope>
    <source>
        <strain evidence="1">FL966</strain>
    </source>
</reference>
<dbReference type="Proteomes" id="UP000789759">
    <property type="component" value="Unassembled WGS sequence"/>
</dbReference>
<proteinExistence type="predicted"/>
<accession>A0A9N9IQI2</accession>
<name>A0A9N9IQI2_9GLOM</name>
<feature type="non-terminal residue" evidence="1">
    <location>
        <position position="87"/>
    </location>
</feature>
<organism evidence="1 2">
    <name type="scientific">Cetraspora pellucida</name>
    <dbReference type="NCBI Taxonomy" id="1433469"/>
    <lineage>
        <taxon>Eukaryota</taxon>
        <taxon>Fungi</taxon>
        <taxon>Fungi incertae sedis</taxon>
        <taxon>Mucoromycota</taxon>
        <taxon>Glomeromycotina</taxon>
        <taxon>Glomeromycetes</taxon>
        <taxon>Diversisporales</taxon>
        <taxon>Gigasporaceae</taxon>
        <taxon>Cetraspora</taxon>
    </lineage>
</organism>
<dbReference type="EMBL" id="CAJVQA010017141">
    <property type="protein sequence ID" value="CAG8747152.1"/>
    <property type="molecule type" value="Genomic_DNA"/>
</dbReference>
<keyword evidence="2" id="KW-1185">Reference proteome</keyword>
<dbReference type="AlphaFoldDB" id="A0A9N9IQI2"/>
<gene>
    <name evidence="1" type="ORF">CPELLU_LOCUS14458</name>
</gene>
<protein>
    <submittedName>
        <fullName evidence="1">8338_t:CDS:1</fullName>
    </submittedName>
</protein>